<dbReference type="Proteomes" id="UP001497472">
    <property type="component" value="Unassembled WGS sequence"/>
</dbReference>
<sequence length="95" mass="10645">MTQLNLTDARMNRNSHFSLSGEKFVGSSTKTKALSAGNISKVLPATKKKPYLTHAICVDDFRLFLSLPWRDIFACLLQQLLRVNLTSFLPPLPPL</sequence>
<name>A0AAV1JMN6_9NEOP</name>
<proteinExistence type="predicted"/>
<reference evidence="1 2" key="1">
    <citation type="submission" date="2023-11" db="EMBL/GenBank/DDBJ databases">
        <authorList>
            <person name="Okamura Y."/>
        </authorList>
    </citation>
    <scope>NUCLEOTIDE SEQUENCE [LARGE SCALE GENOMIC DNA]</scope>
</reference>
<evidence type="ECO:0000313" key="2">
    <source>
        <dbReference type="Proteomes" id="UP001497472"/>
    </source>
</evidence>
<evidence type="ECO:0000313" key="1">
    <source>
        <dbReference type="EMBL" id="CAK1549684.1"/>
    </source>
</evidence>
<accession>A0AAV1JMN6</accession>
<protein>
    <submittedName>
        <fullName evidence="1">Uncharacterized protein</fullName>
    </submittedName>
</protein>
<organism evidence="1 2">
    <name type="scientific">Leptosia nina</name>
    <dbReference type="NCBI Taxonomy" id="320188"/>
    <lineage>
        <taxon>Eukaryota</taxon>
        <taxon>Metazoa</taxon>
        <taxon>Ecdysozoa</taxon>
        <taxon>Arthropoda</taxon>
        <taxon>Hexapoda</taxon>
        <taxon>Insecta</taxon>
        <taxon>Pterygota</taxon>
        <taxon>Neoptera</taxon>
        <taxon>Endopterygota</taxon>
        <taxon>Lepidoptera</taxon>
        <taxon>Glossata</taxon>
        <taxon>Ditrysia</taxon>
        <taxon>Papilionoidea</taxon>
        <taxon>Pieridae</taxon>
        <taxon>Pierinae</taxon>
        <taxon>Leptosia</taxon>
    </lineage>
</organism>
<dbReference type="EMBL" id="CAVLEF010000040">
    <property type="protein sequence ID" value="CAK1549684.1"/>
    <property type="molecule type" value="Genomic_DNA"/>
</dbReference>
<gene>
    <name evidence="1" type="ORF">LNINA_LOCUS8962</name>
</gene>
<dbReference type="AlphaFoldDB" id="A0AAV1JMN6"/>
<comment type="caution">
    <text evidence="1">The sequence shown here is derived from an EMBL/GenBank/DDBJ whole genome shotgun (WGS) entry which is preliminary data.</text>
</comment>
<keyword evidence="2" id="KW-1185">Reference proteome</keyword>